<dbReference type="GO" id="GO:0046522">
    <property type="term" value="F:S-methyl-5-thioribose kinase activity"/>
    <property type="evidence" value="ECO:0007669"/>
    <property type="project" value="UniProtKB-EC"/>
</dbReference>
<dbReference type="RefSeq" id="WP_012003710.1">
    <property type="nucleotide sequence ID" value="NC_009828.1"/>
</dbReference>
<dbReference type="PANTHER" id="PTHR34273">
    <property type="entry name" value="METHYLTHIORIBOSE KINASE"/>
    <property type="match status" value="1"/>
</dbReference>
<proteinExistence type="inferred from homology"/>
<reference evidence="6 7" key="1">
    <citation type="submission" date="2007-08" db="EMBL/GenBank/DDBJ databases">
        <title>Complete sequence of Thermotoga lettingae TMO.</title>
        <authorList>
            <consortium name="US DOE Joint Genome Institute"/>
            <person name="Copeland A."/>
            <person name="Lucas S."/>
            <person name="Lapidus A."/>
            <person name="Barry K."/>
            <person name="Glavina del Rio T."/>
            <person name="Dalin E."/>
            <person name="Tice H."/>
            <person name="Pitluck S."/>
            <person name="Foster B."/>
            <person name="Bruce D."/>
            <person name="Schmutz J."/>
            <person name="Larimer F."/>
            <person name="Land M."/>
            <person name="Hauser L."/>
            <person name="Kyrpides N."/>
            <person name="Mikhailova N."/>
            <person name="Nelson K."/>
            <person name="Gogarten J.P."/>
            <person name="Noll K."/>
            <person name="Richardson P."/>
        </authorList>
    </citation>
    <scope>NUCLEOTIDE SEQUENCE [LARGE SCALE GENOMIC DNA]</scope>
    <source>
        <strain evidence="7">ATCC BAA-301 / DSM 14385 / NBRC 107922 / TMO</strain>
    </source>
</reference>
<evidence type="ECO:0000313" key="6">
    <source>
        <dbReference type="EMBL" id="ABV34234.1"/>
    </source>
</evidence>
<evidence type="ECO:0000256" key="5">
    <source>
        <dbReference type="ARBA" id="ARBA00022840"/>
    </source>
</evidence>
<dbReference type="SUPFAM" id="SSF56112">
    <property type="entry name" value="Protein kinase-like (PK-like)"/>
    <property type="match status" value="1"/>
</dbReference>
<comment type="similarity">
    <text evidence="1">Belongs to the methylthioribose kinase family.</text>
</comment>
<evidence type="ECO:0000256" key="4">
    <source>
        <dbReference type="ARBA" id="ARBA00022777"/>
    </source>
</evidence>
<dbReference type="eggNOG" id="COG4857">
    <property type="taxonomic scope" value="Bacteria"/>
</dbReference>
<dbReference type="GO" id="GO:0009086">
    <property type="term" value="P:methionine biosynthetic process"/>
    <property type="evidence" value="ECO:0007669"/>
    <property type="project" value="InterPro"/>
</dbReference>
<dbReference type="Proteomes" id="UP000002016">
    <property type="component" value="Chromosome"/>
</dbReference>
<dbReference type="HOGENOM" id="CLU_033681_0_0_0"/>
<evidence type="ECO:0000313" key="7">
    <source>
        <dbReference type="Proteomes" id="UP000002016"/>
    </source>
</evidence>
<dbReference type="OrthoDB" id="9777791at2"/>
<dbReference type="STRING" id="416591.Tlet_1680"/>
<protein>
    <submittedName>
        <fullName evidence="6">5-methylthioribose kinase</fullName>
        <ecNumber evidence="6">2.7.1.100</ecNumber>
    </submittedName>
</protein>
<evidence type="ECO:0000256" key="3">
    <source>
        <dbReference type="ARBA" id="ARBA00022741"/>
    </source>
</evidence>
<dbReference type="Gene3D" id="3.30.200.20">
    <property type="entry name" value="Phosphorylase Kinase, domain 1"/>
    <property type="match status" value="1"/>
</dbReference>
<dbReference type="PANTHER" id="PTHR34273:SF2">
    <property type="entry name" value="METHYLTHIORIBOSE KINASE"/>
    <property type="match status" value="1"/>
</dbReference>
<evidence type="ECO:0000256" key="2">
    <source>
        <dbReference type="ARBA" id="ARBA00022679"/>
    </source>
</evidence>
<dbReference type="Pfam" id="PF01633">
    <property type="entry name" value="Choline_kinase"/>
    <property type="match status" value="1"/>
</dbReference>
<evidence type="ECO:0000256" key="1">
    <source>
        <dbReference type="ARBA" id="ARBA00010165"/>
    </source>
</evidence>
<accession>A8F7V0</accession>
<dbReference type="NCBIfam" id="TIGR01767">
    <property type="entry name" value="MTRK"/>
    <property type="match status" value="1"/>
</dbReference>
<dbReference type="Gene3D" id="3.90.1200.10">
    <property type="match status" value="1"/>
</dbReference>
<dbReference type="InterPro" id="IPR009212">
    <property type="entry name" value="Methylthioribose_kinase"/>
</dbReference>
<organism evidence="6 7">
    <name type="scientific">Pseudothermotoga lettingae (strain ATCC BAA-301 / DSM 14385 / NBRC 107922 / TMO)</name>
    <name type="common">Thermotoga lettingae</name>
    <dbReference type="NCBI Taxonomy" id="416591"/>
    <lineage>
        <taxon>Bacteria</taxon>
        <taxon>Thermotogati</taxon>
        <taxon>Thermotogota</taxon>
        <taxon>Thermotogae</taxon>
        <taxon>Thermotogales</taxon>
        <taxon>Thermotogaceae</taxon>
        <taxon>Pseudothermotoga</taxon>
    </lineage>
</organism>
<keyword evidence="2 6" id="KW-0808">Transferase</keyword>
<sequence>MEQLNERTVLEYVEKTDLRKSILGDGKLSAQIISEGNVNLIFRICNIENGNSVILKQALPYAWRYPDFKMPVDRQRIEYETLSIESQYAPDYVPKIYFYDNKSHVLVIEDLKELKVMREALIDGEIFPKVAEHIGIFMAKTLFYTSDLYLSSGKKKEMVINFSNPVLCKVQEDLVFTQPYIDHPNNKWSKPLDEIVKKIHQDDKIRGEIFYFKELYMTKSQALIHNDLHTGSIMLNEKTTKVIDPEFAFYGPMAHDIGTYFANLAIAYAAQEAHRVEPGTRNVYREWIAESFEETWNVFQQRFLNAWEKDSNGEWPSESYRENYMLRLLKESAGFGAAEIFRRTIGMAHVHDFWTIKDENIRAKSESIALYIAINWINMWKDVEKIQDLSQVMKNSKPLI</sequence>
<name>A8F7V0_PSELT</name>
<keyword evidence="4 6" id="KW-0418">Kinase</keyword>
<dbReference type="EMBL" id="CP000812">
    <property type="protein sequence ID" value="ABV34234.1"/>
    <property type="molecule type" value="Genomic_DNA"/>
</dbReference>
<keyword evidence="5" id="KW-0067">ATP-binding</keyword>
<dbReference type="AlphaFoldDB" id="A8F7V0"/>
<reference evidence="6 7" key="2">
    <citation type="journal article" date="2009" name="Proc. Natl. Acad. Sci. U.S.A.">
        <title>On the chimeric nature, thermophilic origin, and phylogenetic placement of the Thermotogales.</title>
        <authorList>
            <person name="Zhaxybayeva O."/>
            <person name="Swithers K.S."/>
            <person name="Lapierre P."/>
            <person name="Fournier G.P."/>
            <person name="Bickhart D.M."/>
            <person name="DeBoy R.T."/>
            <person name="Nelson K.E."/>
            <person name="Nesbo C.L."/>
            <person name="Doolittle W.F."/>
            <person name="Gogarten J.P."/>
            <person name="Noll K.M."/>
        </authorList>
    </citation>
    <scope>NUCLEOTIDE SEQUENCE [LARGE SCALE GENOMIC DNA]</scope>
    <source>
        <strain evidence="7">ATCC BAA-301 / DSM 14385 / NBRC 107922 / TMO</strain>
    </source>
</reference>
<gene>
    <name evidence="6" type="ordered locus">Tlet_1680</name>
</gene>
<dbReference type="EC" id="2.7.1.100" evidence="6"/>
<dbReference type="InterPro" id="IPR011009">
    <property type="entry name" value="Kinase-like_dom_sf"/>
</dbReference>
<keyword evidence="3" id="KW-0547">Nucleotide-binding</keyword>
<dbReference type="KEGG" id="tle:Tlet_1680"/>
<dbReference type="PIRSF" id="PIRSF031134">
    <property type="entry name" value="MTRK"/>
    <property type="match status" value="1"/>
</dbReference>
<keyword evidence="7" id="KW-1185">Reference proteome</keyword>
<dbReference type="GO" id="GO:0005524">
    <property type="term" value="F:ATP binding"/>
    <property type="evidence" value="ECO:0007669"/>
    <property type="project" value="UniProtKB-KW"/>
</dbReference>